<dbReference type="OrthoDB" id="5854469at2759"/>
<sequence length="202" mass="22716">HLERLSLSLPFDTFVSCFNDRYPATGHSNLRVPTRGIPSFNGSNPAYNVIRRNSPAEFAVIMRSKGYSSIVTENSMNSFGKLSHSIKSIVVNYERMNLTWPEMCHDACSGKDDPIQQILESDSNTAITYPETIIPLKNSGNLTRLFLGLTVGGVETDSDGVVTYARSLRTNFKIKENFRSEILDEFSEQFIKKVIKSLRLLL</sequence>
<name>A0A3P7K718_LITSI</name>
<gene>
    <name evidence="1" type="ORF">NLS_LOCUS10134</name>
</gene>
<accession>A0A3P7K718</accession>
<organism evidence="1 2">
    <name type="scientific">Litomosoides sigmodontis</name>
    <name type="common">Filarial nematode worm</name>
    <dbReference type="NCBI Taxonomy" id="42156"/>
    <lineage>
        <taxon>Eukaryota</taxon>
        <taxon>Metazoa</taxon>
        <taxon>Ecdysozoa</taxon>
        <taxon>Nematoda</taxon>
        <taxon>Chromadorea</taxon>
        <taxon>Rhabditida</taxon>
        <taxon>Spirurina</taxon>
        <taxon>Spiruromorpha</taxon>
        <taxon>Filarioidea</taxon>
        <taxon>Onchocercidae</taxon>
        <taxon>Litomosoides</taxon>
    </lineage>
</organism>
<feature type="non-terminal residue" evidence="1">
    <location>
        <position position="1"/>
    </location>
</feature>
<dbReference type="AlphaFoldDB" id="A0A3P7K718"/>
<proteinExistence type="predicted"/>
<evidence type="ECO:0000313" key="1">
    <source>
        <dbReference type="EMBL" id="VDM93322.1"/>
    </source>
</evidence>
<dbReference type="EMBL" id="UYRX01002570">
    <property type="protein sequence ID" value="VDM93322.1"/>
    <property type="molecule type" value="Genomic_DNA"/>
</dbReference>
<dbReference type="Proteomes" id="UP000277928">
    <property type="component" value="Unassembled WGS sequence"/>
</dbReference>
<dbReference type="OMA" id="EECTEND"/>
<keyword evidence="2" id="KW-1185">Reference proteome</keyword>
<evidence type="ECO:0000313" key="2">
    <source>
        <dbReference type="Proteomes" id="UP000277928"/>
    </source>
</evidence>
<reference evidence="1 2" key="1">
    <citation type="submission" date="2018-08" db="EMBL/GenBank/DDBJ databases">
        <authorList>
            <person name="Laetsch R D."/>
            <person name="Stevens L."/>
            <person name="Kumar S."/>
            <person name="Blaxter L. M."/>
        </authorList>
    </citation>
    <scope>NUCLEOTIDE SEQUENCE [LARGE SCALE GENOMIC DNA]</scope>
</reference>
<protein>
    <submittedName>
        <fullName evidence="1">Uncharacterized protein</fullName>
    </submittedName>
</protein>